<proteinExistence type="predicted"/>
<dbReference type="OrthoDB" id="1739992at2"/>
<feature type="domain" description="Putative Flagellin Flp1-like" evidence="2">
    <location>
        <begin position="7"/>
        <end position="52"/>
    </location>
</feature>
<sequence length="67" mass="7636">MFKLIKRFLKEEDGLGTVEIVIIVAVLVAVALIFRRAIFEFVSNMVKQIFDNKDLQNESLRGITPTP</sequence>
<comment type="caution">
    <text evidence="3">The sequence shown here is derived from an EMBL/GenBank/DDBJ whole genome shotgun (WGS) entry which is preliminary data.</text>
</comment>
<evidence type="ECO:0000259" key="2">
    <source>
        <dbReference type="Pfam" id="PF16982"/>
    </source>
</evidence>
<dbReference type="Proteomes" id="UP000239720">
    <property type="component" value="Unassembled WGS sequence"/>
</dbReference>
<evidence type="ECO:0000256" key="1">
    <source>
        <dbReference type="SAM" id="Phobius"/>
    </source>
</evidence>
<dbReference type="EMBL" id="NEMB01000003">
    <property type="protein sequence ID" value="PQQ67058.1"/>
    <property type="molecule type" value="Genomic_DNA"/>
</dbReference>
<gene>
    <name evidence="3" type="ORF">B9R14_10115</name>
</gene>
<feature type="transmembrane region" description="Helical" evidence="1">
    <location>
        <begin position="20"/>
        <end position="38"/>
    </location>
</feature>
<evidence type="ECO:0000313" key="4">
    <source>
        <dbReference type="Proteomes" id="UP000239720"/>
    </source>
</evidence>
<keyword evidence="1" id="KW-0472">Membrane</keyword>
<evidence type="ECO:0000313" key="3">
    <source>
        <dbReference type="EMBL" id="PQQ67058.1"/>
    </source>
</evidence>
<dbReference type="AlphaFoldDB" id="A0A2S8RB91"/>
<organism evidence="3 4">
    <name type="scientific">Acetivibrio saccincola</name>
    <dbReference type="NCBI Taxonomy" id="1677857"/>
    <lineage>
        <taxon>Bacteria</taxon>
        <taxon>Bacillati</taxon>
        <taxon>Bacillota</taxon>
        <taxon>Clostridia</taxon>
        <taxon>Eubacteriales</taxon>
        <taxon>Oscillospiraceae</taxon>
        <taxon>Acetivibrio</taxon>
    </lineage>
</organism>
<keyword evidence="1" id="KW-0812">Transmembrane</keyword>
<dbReference type="RefSeq" id="WP_105368165.1">
    <property type="nucleotide sequence ID" value="NZ_DAONOL010000076.1"/>
</dbReference>
<name>A0A2S8RB91_9FIRM</name>
<keyword evidence="1" id="KW-1133">Transmembrane helix</keyword>
<dbReference type="Pfam" id="PF16982">
    <property type="entry name" value="Flp1_like"/>
    <property type="match status" value="1"/>
</dbReference>
<reference evidence="3 4" key="1">
    <citation type="journal article" date="2018" name="Syst. Appl. Microbiol.">
        <title>Characterization and high-quality draft genome sequence of Herbivorax saccincola A7, an anaerobic, alkaliphilic, thermophilic, cellulolytic, and xylanolytic bacterium.</title>
        <authorList>
            <person name="Aikawa S."/>
            <person name="Baramee S."/>
            <person name="Sermsathanaswadi J."/>
            <person name="Thianheng P."/>
            <person name="Tachaapaikoon C."/>
            <person name="Shikata A."/>
            <person name="Waeonukul R."/>
            <person name="Pason P."/>
            <person name="Ratanakhanokchai K."/>
            <person name="Kosugi A."/>
        </authorList>
    </citation>
    <scope>NUCLEOTIDE SEQUENCE [LARGE SCALE GENOMIC DNA]</scope>
    <source>
        <strain evidence="3 4">A7</strain>
    </source>
</reference>
<accession>A0A2S8RB91</accession>
<dbReference type="InterPro" id="IPR031564">
    <property type="entry name" value="Flp1-like"/>
</dbReference>
<protein>
    <recommendedName>
        <fullName evidence="2">Putative Flagellin Flp1-like domain-containing protein</fullName>
    </recommendedName>
</protein>